<comment type="caution">
    <text evidence="2">The sequence shown here is derived from an EMBL/GenBank/DDBJ whole genome shotgun (WGS) entry which is preliminary data.</text>
</comment>
<dbReference type="Pfam" id="PF07715">
    <property type="entry name" value="Plug"/>
    <property type="match status" value="1"/>
</dbReference>
<evidence type="ECO:0000259" key="1">
    <source>
        <dbReference type="Pfam" id="PF07715"/>
    </source>
</evidence>
<proteinExistence type="predicted"/>
<feature type="domain" description="TonB-dependent receptor plug" evidence="1">
    <location>
        <begin position="137"/>
        <end position="216"/>
    </location>
</feature>
<protein>
    <recommendedName>
        <fullName evidence="1">TonB-dependent receptor plug domain-containing protein</fullName>
    </recommendedName>
</protein>
<evidence type="ECO:0000313" key="2">
    <source>
        <dbReference type="EMBL" id="MPM13591.1"/>
    </source>
</evidence>
<gene>
    <name evidence="2" type="ORF">SDC9_59948</name>
</gene>
<dbReference type="SUPFAM" id="SSF56935">
    <property type="entry name" value="Porins"/>
    <property type="match status" value="1"/>
</dbReference>
<reference evidence="2" key="1">
    <citation type="submission" date="2019-08" db="EMBL/GenBank/DDBJ databases">
        <authorList>
            <person name="Kucharzyk K."/>
            <person name="Murdoch R.W."/>
            <person name="Higgins S."/>
            <person name="Loffler F."/>
        </authorList>
    </citation>
    <scope>NUCLEOTIDE SEQUENCE</scope>
</reference>
<organism evidence="2">
    <name type="scientific">bioreactor metagenome</name>
    <dbReference type="NCBI Taxonomy" id="1076179"/>
    <lineage>
        <taxon>unclassified sequences</taxon>
        <taxon>metagenomes</taxon>
        <taxon>ecological metagenomes</taxon>
    </lineage>
</organism>
<dbReference type="AlphaFoldDB" id="A0A644XCW7"/>
<dbReference type="Gene3D" id="2.60.40.1120">
    <property type="entry name" value="Carboxypeptidase-like, regulatory domain"/>
    <property type="match status" value="1"/>
</dbReference>
<dbReference type="Gene3D" id="2.170.130.10">
    <property type="entry name" value="TonB-dependent receptor, plug domain"/>
    <property type="match status" value="1"/>
</dbReference>
<dbReference type="InterPro" id="IPR039426">
    <property type="entry name" value="TonB-dep_rcpt-like"/>
</dbReference>
<dbReference type="InterPro" id="IPR037066">
    <property type="entry name" value="Plug_dom_sf"/>
</dbReference>
<dbReference type="SUPFAM" id="SSF49464">
    <property type="entry name" value="Carboxypeptidase regulatory domain-like"/>
    <property type="match status" value="1"/>
</dbReference>
<dbReference type="EMBL" id="VSSQ01002142">
    <property type="protein sequence ID" value="MPM13591.1"/>
    <property type="molecule type" value="Genomic_DNA"/>
</dbReference>
<dbReference type="Pfam" id="PF13715">
    <property type="entry name" value="CarbopepD_reg_2"/>
    <property type="match status" value="1"/>
</dbReference>
<name>A0A644XCW7_9ZZZZ</name>
<accession>A0A644XCW7</accession>
<dbReference type="InterPro" id="IPR012910">
    <property type="entry name" value="Plug_dom"/>
</dbReference>
<dbReference type="PROSITE" id="PS52016">
    <property type="entry name" value="TONB_DEPENDENT_REC_3"/>
    <property type="match status" value="1"/>
</dbReference>
<dbReference type="InterPro" id="IPR008969">
    <property type="entry name" value="CarboxyPept-like_regulatory"/>
</dbReference>
<sequence>MPRKILTYLLLTILISPLLAQSKLRVFGYVIDNNNRGIELANVYLDKTTVGTTTNQNGYYELSTTVKDSVTIVFSLLGYETIRHTLYPKQAVMQISVELRPTSTQIQDLDVIAQRRQTSTMDYLDPLKSKLMPNISGNFESILITFAGVTSNNELSSQYNVRGGNFDENIVYVNGIEVYRPLLVRAGQQEGLSFINNDMVQKVGFSSGAFNAEYGDKMSSVLDIEYKKPTEFESSVSMSLLGATAYVGTSKNKFTQLHGIRYKTSAYLLGSLDTEGEYNPSFIDYQGYFTYKLSEKSEMTFLGNFSQNIFNFVPTTRETNFGTYNMGRKLTIFFEGQEKDIFRTAFGALSYHYHPQQNIKLSLTSSAFQTDENENFDILSEYHLGEVKMDLKEENREGATLGIGKYHEHARNTLNATVVNIGHTGEFNGISHKLKWGANLQREIIADQISEWEWRDSVGYSLPYDDESVNLYYNMKASNTLTSWRTTAFLQDTYKWRGDAGGFTLTGGVRAHYWTFNKELLVSPRVSLAFIPAWEKDFSFRLGTGLYYQAPFYKEIRDTVSDVLGNVNIALNENIRAQRSVQLVLGGDHYFRAFGRPFKFTTEAYLKLADRVITYDVDNVQITYSGHNNAKAYTAGIDFKLFGELVPGTDSWINFSLMNSKEDIIGDSYLQHTYDENRNITSSTMVWPSWVSRPNEQRYAFSMMFQDYLPNNPNYKLQLKFVYSDGMPYGPPRNNLYRGVLRAPAYKRVDIGASRILISGKDALMNKKWMKGLQSIWLNLEVFNLMDFKNVNSYYWVTDIYGQQLAVPNYLTGRQFNVKLIVDFK</sequence>